<keyword evidence="2" id="KW-0378">Hydrolase</keyword>
<dbReference type="PANTHER" id="PTHR42663:SF6">
    <property type="entry name" value="HYDROLASE C777.06C-RELATED"/>
    <property type="match status" value="1"/>
</dbReference>
<comment type="caution">
    <text evidence="2">The sequence shown here is derived from an EMBL/GenBank/DDBJ whole genome shotgun (WGS) entry which is preliminary data.</text>
</comment>
<feature type="domain" description="Metallo-beta-lactamase" evidence="1">
    <location>
        <begin position="44"/>
        <end position="240"/>
    </location>
</feature>
<dbReference type="Gene3D" id="3.60.15.10">
    <property type="entry name" value="Ribonuclease Z/Hydroxyacylglutathione hydrolase-like"/>
    <property type="match status" value="1"/>
</dbReference>
<protein>
    <submittedName>
        <fullName evidence="2">MBL fold metallo-hydrolase</fullName>
    </submittedName>
</protein>
<dbReference type="PANTHER" id="PTHR42663">
    <property type="entry name" value="HYDROLASE C777.06C-RELATED-RELATED"/>
    <property type="match status" value="1"/>
</dbReference>
<dbReference type="GO" id="GO:0016787">
    <property type="term" value="F:hydrolase activity"/>
    <property type="evidence" value="ECO:0007669"/>
    <property type="project" value="UniProtKB-KW"/>
</dbReference>
<evidence type="ECO:0000259" key="1">
    <source>
        <dbReference type="Pfam" id="PF12706"/>
    </source>
</evidence>
<dbReference type="InterPro" id="IPR001279">
    <property type="entry name" value="Metallo-B-lactamas"/>
</dbReference>
<dbReference type="InterPro" id="IPR036866">
    <property type="entry name" value="RibonucZ/Hydroxyglut_hydro"/>
</dbReference>
<name>A0A6B0T3S0_9EURY</name>
<dbReference type="Proteomes" id="UP000437065">
    <property type="component" value="Unassembled WGS sequence"/>
</dbReference>
<dbReference type="EMBL" id="WUUS01000011">
    <property type="protein sequence ID" value="MXR42960.1"/>
    <property type="molecule type" value="Genomic_DNA"/>
</dbReference>
<proteinExistence type="predicted"/>
<dbReference type="Pfam" id="PF12706">
    <property type="entry name" value="Lactamase_B_2"/>
    <property type="match status" value="1"/>
</dbReference>
<organism evidence="2 3">
    <name type="scientific">Halobaculum saliterrae</name>
    <dbReference type="NCBI Taxonomy" id="2073113"/>
    <lineage>
        <taxon>Archaea</taxon>
        <taxon>Methanobacteriati</taxon>
        <taxon>Methanobacteriota</taxon>
        <taxon>Stenosarchaea group</taxon>
        <taxon>Halobacteria</taxon>
        <taxon>Halobacteriales</taxon>
        <taxon>Haloferacaceae</taxon>
        <taxon>Halobaculum</taxon>
    </lineage>
</organism>
<evidence type="ECO:0000313" key="3">
    <source>
        <dbReference type="Proteomes" id="UP000437065"/>
    </source>
</evidence>
<dbReference type="OrthoDB" id="53037at2157"/>
<dbReference type="AlphaFoldDB" id="A0A6B0T3S0"/>
<gene>
    <name evidence="2" type="ORF">GRX01_16620</name>
</gene>
<evidence type="ECO:0000313" key="2">
    <source>
        <dbReference type="EMBL" id="MXR42960.1"/>
    </source>
</evidence>
<dbReference type="RefSeq" id="WP_159670249.1">
    <property type="nucleotide sequence ID" value="NZ_WUUS01000011.1"/>
</dbReference>
<sequence length="277" mass="29718">MRCTLLGTGDALGVPVPLCDCEFCAASDPRRRPGLLVEAAGTTVLLDVPPDVTPALHEANVTDLDAVFLTHGHYDHAGGLSELNHARYERHLLNGDDLGHDHPVADPFGTYVPRSVLQKYATERPGLVERLGMEVVSSGDPMSVGPLSVTAFAVEHGEPLFPTLGYVVRGPRSDSGRGDDGPEEALVGYAPDLNVTPDPETVPGDGLDVLFAEGSVLGAELHADAAELRTGLDRLDADRRVATNVSEHMLRMHTEAVEERGREYGYEVWADGERVTL</sequence>
<reference evidence="2 3" key="1">
    <citation type="submission" date="2019-12" db="EMBL/GenBank/DDBJ databases">
        <title>Isolation and characterization of three novel carbon monoxide-oxidizing members of Halobacteria from salione crusts and soils.</title>
        <authorList>
            <person name="Myers M.R."/>
            <person name="King G.M."/>
        </authorList>
    </citation>
    <scope>NUCLEOTIDE SEQUENCE [LARGE SCALE GENOMIC DNA]</scope>
    <source>
        <strain evidence="2 3">WSA2</strain>
    </source>
</reference>
<dbReference type="SUPFAM" id="SSF56281">
    <property type="entry name" value="Metallo-hydrolase/oxidoreductase"/>
    <property type="match status" value="1"/>
</dbReference>
<keyword evidence="3" id="KW-1185">Reference proteome</keyword>
<accession>A0A6B0T3S0</accession>